<feature type="region of interest" description="Disordered" evidence="2">
    <location>
        <begin position="201"/>
        <end position="226"/>
    </location>
</feature>
<evidence type="ECO:0000256" key="1">
    <source>
        <dbReference type="SAM" id="Coils"/>
    </source>
</evidence>
<reference evidence="4 5" key="1">
    <citation type="journal article" date="2024" name="Front. Microbiol.">
        <title>Novel thermophilic genera Geochorda gen. nov. and Carboxydochorda gen. nov. from the deep terrestrial subsurface reveal the ecophysiological diversity in the class Limnochordia.</title>
        <authorList>
            <person name="Karnachuk O.V."/>
            <person name="Lukina A.P."/>
            <person name="Avakyan M.R."/>
            <person name="Kadnikov V.V."/>
            <person name="Begmatov S."/>
            <person name="Beletsky A.V."/>
            <person name="Vlasova K.G."/>
            <person name="Novikov A.A."/>
            <person name="Shcherbakova V.A."/>
            <person name="Mardanov A.V."/>
            <person name="Ravin N.V."/>
        </authorList>
    </citation>
    <scope>NUCLEOTIDE SEQUENCE [LARGE SCALE GENOMIC DNA]</scope>
    <source>
        <strain evidence="4 5">L945</strain>
    </source>
</reference>
<protein>
    <recommendedName>
        <fullName evidence="6">Tfp pilus assembly protein PilO</fullName>
    </recommendedName>
</protein>
<feature type="compositionally biased region" description="Gly residues" evidence="2">
    <location>
        <begin position="209"/>
        <end position="223"/>
    </location>
</feature>
<name>A0ABZ1BV36_9FIRM</name>
<accession>A0ABZ1BV36</accession>
<proteinExistence type="predicted"/>
<feature type="transmembrane region" description="Helical" evidence="3">
    <location>
        <begin position="12"/>
        <end position="34"/>
    </location>
</feature>
<keyword evidence="5" id="KW-1185">Reference proteome</keyword>
<dbReference type="RefSeq" id="WP_324715627.1">
    <property type="nucleotide sequence ID" value="NZ_CP141615.1"/>
</dbReference>
<evidence type="ECO:0000313" key="4">
    <source>
        <dbReference type="EMBL" id="WRP16355.1"/>
    </source>
</evidence>
<evidence type="ECO:0008006" key="6">
    <source>
        <dbReference type="Google" id="ProtNLM"/>
    </source>
</evidence>
<keyword evidence="3" id="KW-1133">Transmembrane helix</keyword>
<organism evidence="4 5">
    <name type="scientific">Carboxydichorda subterranea</name>
    <dbReference type="NCBI Taxonomy" id="3109565"/>
    <lineage>
        <taxon>Bacteria</taxon>
        <taxon>Bacillati</taxon>
        <taxon>Bacillota</taxon>
        <taxon>Limnochordia</taxon>
        <taxon>Limnochordales</taxon>
        <taxon>Geochordaceae</taxon>
        <taxon>Carboxydichorda</taxon>
    </lineage>
</organism>
<keyword evidence="1" id="KW-0175">Coiled coil</keyword>
<keyword evidence="3" id="KW-0472">Membrane</keyword>
<dbReference type="EMBL" id="CP141615">
    <property type="protein sequence ID" value="WRP16355.1"/>
    <property type="molecule type" value="Genomic_DNA"/>
</dbReference>
<sequence>MKLRAGVRLGGRVPLAPAMVVALLLGGGAYYLAWYRPVAVRTAAMLAEASRLEAEVQVLSRARLALPEAERALQALRARQARAAERTPRVEDLPRGAGFVSRAAEVAGLRPLRVTYSLQGPAAPAPDAKAAAGGGSVRFDVEVEGPYGGLVSLVETMERAFEGVQFISLAVSPAPPPEPARLAAHAPSQAQAQANVPFSPLLGQAAGQAPGGTQPGVTAGPGAGSEAALSDRLSQVAALFSYLQMLAMQQSGAVTGVPVGQPAGPLSPSAASGSPAPEVTGSPAVRASLSFTVAVRAADDPVSRAVEWKALPLPVASTTGGTSNPFEPSDRTAVEARLAQAPSPEVPALRVTGIARGSDGFMAVLVVDERSHLVRDGTRLGRLTVRTVRAGGVDVQVEGRRVFVPLRVEP</sequence>
<feature type="coiled-coil region" evidence="1">
    <location>
        <begin position="59"/>
        <end position="86"/>
    </location>
</feature>
<evidence type="ECO:0000256" key="3">
    <source>
        <dbReference type="SAM" id="Phobius"/>
    </source>
</evidence>
<keyword evidence="3" id="KW-0812">Transmembrane</keyword>
<evidence type="ECO:0000313" key="5">
    <source>
        <dbReference type="Proteomes" id="UP001332192"/>
    </source>
</evidence>
<dbReference type="Proteomes" id="UP001332192">
    <property type="component" value="Chromosome"/>
</dbReference>
<gene>
    <name evidence="4" type="ORF">U7230_09620</name>
</gene>
<evidence type="ECO:0000256" key="2">
    <source>
        <dbReference type="SAM" id="MobiDB-lite"/>
    </source>
</evidence>